<dbReference type="InterPro" id="IPR006129">
    <property type="entry name" value="AdhesinB"/>
</dbReference>
<dbReference type="PRINTS" id="PR00690">
    <property type="entry name" value="ADHESNFAMILY"/>
</dbReference>
<evidence type="ECO:0000256" key="4">
    <source>
        <dbReference type="ARBA" id="ARBA00022833"/>
    </source>
</evidence>
<evidence type="ECO:0000259" key="9">
    <source>
        <dbReference type="Pfam" id="PF09223"/>
    </source>
</evidence>
<dbReference type="EMBL" id="JAWMWG010000001">
    <property type="protein sequence ID" value="MEJ6348392.1"/>
    <property type="molecule type" value="Genomic_DNA"/>
</dbReference>
<protein>
    <submittedName>
        <fullName evidence="10">ZinT/AdcA family metal-binding protein</fullName>
    </submittedName>
</protein>
<dbReference type="Pfam" id="PF01297">
    <property type="entry name" value="ZnuA"/>
    <property type="match status" value="1"/>
</dbReference>
<keyword evidence="6" id="KW-0406">Ion transport</keyword>
<dbReference type="RefSeq" id="WP_339969519.1">
    <property type="nucleotide sequence ID" value="NZ_JAWMWG010000001.1"/>
</dbReference>
<evidence type="ECO:0000313" key="11">
    <source>
        <dbReference type="Proteomes" id="UP001377804"/>
    </source>
</evidence>
<dbReference type="Gene3D" id="2.40.128.20">
    <property type="match status" value="1"/>
</dbReference>
<name>A0ABU8SI76_9LACO</name>
<evidence type="ECO:0000256" key="1">
    <source>
        <dbReference type="ARBA" id="ARBA00011028"/>
    </source>
</evidence>
<accession>A0ABU8SI76</accession>
<evidence type="ECO:0000256" key="2">
    <source>
        <dbReference type="ARBA" id="ARBA00022448"/>
    </source>
</evidence>
<comment type="similarity">
    <text evidence="1 7">Belongs to the bacterial solute-binding protein 9 family.</text>
</comment>
<dbReference type="PRINTS" id="PR00691">
    <property type="entry name" value="ADHESINB"/>
</dbReference>
<proteinExistence type="inferred from homology"/>
<evidence type="ECO:0000256" key="8">
    <source>
        <dbReference type="SAM" id="MobiDB-lite"/>
    </source>
</evidence>
<feature type="domain" description="ZinT" evidence="9">
    <location>
        <begin position="310"/>
        <end position="488"/>
    </location>
</feature>
<reference evidence="10 11" key="1">
    <citation type="submission" date="2023-10" db="EMBL/GenBank/DDBJ databases">
        <title>Holzapfeliella saturejae sp. nov. isolated from Satureja montana flowers.</title>
        <authorList>
            <person name="Alcantara C."/>
            <person name="Zuniga M."/>
            <person name="Landete J.M."/>
            <person name="Monedero V."/>
        </authorList>
    </citation>
    <scope>NUCLEOTIDE SEQUENCE [LARGE SCALE GENOMIC DNA]</scope>
    <source>
        <strain evidence="10 11">He02</strain>
    </source>
</reference>
<keyword evidence="4" id="KW-0862">Zinc</keyword>
<dbReference type="PANTHER" id="PTHR42953">
    <property type="entry name" value="HIGH-AFFINITY ZINC UPTAKE SYSTEM PROTEIN ZNUA-RELATED"/>
    <property type="match status" value="1"/>
</dbReference>
<dbReference type="InterPro" id="IPR006128">
    <property type="entry name" value="Lipoprotein_PsaA-like"/>
</dbReference>
<dbReference type="InterPro" id="IPR015304">
    <property type="entry name" value="ZinT_dom"/>
</dbReference>
<dbReference type="InterPro" id="IPR050492">
    <property type="entry name" value="Bact_metal-bind_prot9"/>
</dbReference>
<evidence type="ECO:0000256" key="7">
    <source>
        <dbReference type="RuleBase" id="RU003512"/>
    </source>
</evidence>
<dbReference type="Pfam" id="PF09223">
    <property type="entry name" value="ZinT"/>
    <property type="match status" value="1"/>
</dbReference>
<dbReference type="InterPro" id="IPR006127">
    <property type="entry name" value="ZnuA-like"/>
</dbReference>
<evidence type="ECO:0000313" key="10">
    <source>
        <dbReference type="EMBL" id="MEJ6348392.1"/>
    </source>
</evidence>
<keyword evidence="2 7" id="KW-0813">Transport</keyword>
<keyword evidence="3" id="KW-0732">Signal</keyword>
<evidence type="ECO:0000256" key="3">
    <source>
        <dbReference type="ARBA" id="ARBA00022729"/>
    </source>
</evidence>
<dbReference type="Gene3D" id="3.40.50.1980">
    <property type="entry name" value="Nitrogenase molybdenum iron protein domain"/>
    <property type="match status" value="2"/>
</dbReference>
<feature type="region of interest" description="Disordered" evidence="8">
    <location>
        <begin position="110"/>
        <end position="130"/>
    </location>
</feature>
<gene>
    <name evidence="10" type="ORF">R4Y45_04015</name>
</gene>
<organism evidence="10 11">
    <name type="scientific">Holzapfeliella saturejae</name>
    <dbReference type="NCBI Taxonomy" id="3082953"/>
    <lineage>
        <taxon>Bacteria</taxon>
        <taxon>Bacillati</taxon>
        <taxon>Bacillota</taxon>
        <taxon>Bacilli</taxon>
        <taxon>Lactobacillales</taxon>
        <taxon>Lactobacillaceae</taxon>
        <taxon>Holzapfeliella</taxon>
    </lineage>
</organism>
<dbReference type="Proteomes" id="UP001377804">
    <property type="component" value="Unassembled WGS sequence"/>
</dbReference>
<evidence type="ECO:0000256" key="6">
    <source>
        <dbReference type="ARBA" id="ARBA00023065"/>
    </source>
</evidence>
<keyword evidence="11" id="KW-1185">Reference proteome</keyword>
<comment type="caution">
    <text evidence="10">The sequence shown here is derived from an EMBL/GenBank/DDBJ whole genome shotgun (WGS) entry which is preliminary data.</text>
</comment>
<dbReference type="InterPro" id="IPR012674">
    <property type="entry name" value="Calycin"/>
</dbReference>
<dbReference type="SUPFAM" id="SSF53807">
    <property type="entry name" value="Helical backbone' metal receptor"/>
    <property type="match status" value="1"/>
</dbReference>
<dbReference type="PANTHER" id="PTHR42953:SF3">
    <property type="entry name" value="HIGH-AFFINITY ZINC UPTAKE SYSTEM PROTEIN ZNUA"/>
    <property type="match status" value="1"/>
</dbReference>
<dbReference type="SUPFAM" id="SSF50814">
    <property type="entry name" value="Lipocalins"/>
    <property type="match status" value="1"/>
</dbReference>
<sequence>MKKIHLLIIGLVALLGFGAYLTEKGKNHQSLDVVATNYAVLEFAKNIAGAEATVTLVSEQDQEKAKQADVLIYQHESSDDWVTKAQKNWGNQSPKLVSGTKDTVLLPAAHDEHSHSHSHGEEEEHTHELDDTTYLSPQRAMTEVTKIKEQLIAYYPDKADVFEKNASNYLEQLKQLDADYSNAFSKASQKSFVTQNDSFTYLALDYGLKQIKLTDIYPNVKPSASRLAELKTYVAKNHIPYIYFDQLIDNDFNQTLVNKANVQAAFLNPLIQASSKDYLTLMKENLLALQKTTETAGDAFKPEHEEAPVQTVAQGYFKDEAVKDRTLSDYAGDFQSVYPYLQDGTLDPVFDYKSKLNQTMSAAEYKDYYTVGYKTDVDHLLITGDTMTFIVGDNRYQYHYQYDGYQILNYKKGNRGVRFMFKTDDPNAGRFKYVQFSDHAIVPQQAEHFHIYFGGESQAKLLEELDNWPTYYHSDLSGLEVAQEMVAH</sequence>
<evidence type="ECO:0000256" key="5">
    <source>
        <dbReference type="ARBA" id="ARBA00022906"/>
    </source>
</evidence>
<keyword evidence="5" id="KW-0864">Zinc transport</keyword>